<protein>
    <recommendedName>
        <fullName evidence="2">SET domain-containing protein</fullName>
    </recommendedName>
</protein>
<dbReference type="Gene3D" id="2.170.270.10">
    <property type="entry name" value="SET domain"/>
    <property type="match status" value="2"/>
</dbReference>
<dbReference type="InterPro" id="IPR046341">
    <property type="entry name" value="SET_dom_sf"/>
</dbReference>
<dbReference type="InterPro" id="IPR050869">
    <property type="entry name" value="H3K4_H4K5_MeTrfase"/>
</dbReference>
<evidence type="ECO:0000313" key="4">
    <source>
        <dbReference type="Proteomes" id="UP001305779"/>
    </source>
</evidence>
<reference evidence="3 4" key="1">
    <citation type="journal article" date="2023" name="G3 (Bethesda)">
        <title>A chromosome-level genome assembly of Zasmidium syzygii isolated from banana leaves.</title>
        <authorList>
            <person name="van Westerhoven A.C."/>
            <person name="Mehrabi R."/>
            <person name="Talebi R."/>
            <person name="Steentjes M.B.F."/>
            <person name="Corcolon B."/>
            <person name="Chong P.A."/>
            <person name="Kema G.H.J."/>
            <person name="Seidl M.F."/>
        </authorList>
    </citation>
    <scope>NUCLEOTIDE SEQUENCE [LARGE SCALE GENOMIC DNA]</scope>
    <source>
        <strain evidence="3 4">P124</strain>
    </source>
</reference>
<dbReference type="Gene3D" id="1.10.220.160">
    <property type="match status" value="1"/>
</dbReference>
<dbReference type="InterPro" id="IPR011990">
    <property type="entry name" value="TPR-like_helical_dom_sf"/>
</dbReference>
<feature type="region of interest" description="Disordered" evidence="1">
    <location>
        <begin position="666"/>
        <end position="688"/>
    </location>
</feature>
<dbReference type="SUPFAM" id="SSF48452">
    <property type="entry name" value="TPR-like"/>
    <property type="match status" value="1"/>
</dbReference>
<dbReference type="InterPro" id="IPR001214">
    <property type="entry name" value="SET_dom"/>
</dbReference>
<feature type="compositionally biased region" description="Basic and acidic residues" evidence="1">
    <location>
        <begin position="35"/>
        <end position="45"/>
    </location>
</feature>
<feature type="compositionally biased region" description="Low complexity" evidence="1">
    <location>
        <begin position="73"/>
        <end position="82"/>
    </location>
</feature>
<comment type="caution">
    <text evidence="3">The sequence shown here is derived from an EMBL/GenBank/DDBJ whole genome shotgun (WGS) entry which is preliminary data.</text>
</comment>
<proteinExistence type="predicted"/>
<evidence type="ECO:0000259" key="2">
    <source>
        <dbReference type="PROSITE" id="PS50280"/>
    </source>
</evidence>
<dbReference type="SUPFAM" id="SSF82199">
    <property type="entry name" value="SET domain"/>
    <property type="match status" value="1"/>
</dbReference>
<dbReference type="Gene3D" id="6.10.140.2220">
    <property type="match status" value="1"/>
</dbReference>
<evidence type="ECO:0000313" key="3">
    <source>
        <dbReference type="EMBL" id="KAK4508233.1"/>
    </source>
</evidence>
<dbReference type="PROSITE" id="PS50280">
    <property type="entry name" value="SET"/>
    <property type="match status" value="1"/>
</dbReference>
<feature type="domain" description="SET" evidence="2">
    <location>
        <begin position="326"/>
        <end position="631"/>
    </location>
</feature>
<name>A0ABR0F434_ZASCE</name>
<evidence type="ECO:0000256" key="1">
    <source>
        <dbReference type="SAM" id="MobiDB-lite"/>
    </source>
</evidence>
<accession>A0ABR0F434</accession>
<dbReference type="EMBL" id="JAXOVC010000001">
    <property type="protein sequence ID" value="KAK4508233.1"/>
    <property type="molecule type" value="Genomic_DNA"/>
</dbReference>
<feature type="compositionally biased region" description="Pro residues" evidence="1">
    <location>
        <begin position="54"/>
        <end position="72"/>
    </location>
</feature>
<dbReference type="Proteomes" id="UP001305779">
    <property type="component" value="Unassembled WGS sequence"/>
</dbReference>
<organism evidence="3 4">
    <name type="scientific">Zasmidium cellare</name>
    <name type="common">Wine cellar mold</name>
    <name type="synonym">Racodium cellare</name>
    <dbReference type="NCBI Taxonomy" id="395010"/>
    <lineage>
        <taxon>Eukaryota</taxon>
        <taxon>Fungi</taxon>
        <taxon>Dikarya</taxon>
        <taxon>Ascomycota</taxon>
        <taxon>Pezizomycotina</taxon>
        <taxon>Dothideomycetes</taxon>
        <taxon>Dothideomycetidae</taxon>
        <taxon>Mycosphaerellales</taxon>
        <taxon>Mycosphaerellaceae</taxon>
        <taxon>Zasmidium</taxon>
    </lineage>
</organism>
<gene>
    <name evidence="3" type="ORF">PRZ48_001971</name>
</gene>
<dbReference type="PANTHER" id="PTHR12197:SF273">
    <property type="entry name" value="MYND-TYPE ZINC FINGER PROTEIN SAMB"/>
    <property type="match status" value="1"/>
</dbReference>
<dbReference type="Pfam" id="PF00856">
    <property type="entry name" value="SET"/>
    <property type="match status" value="1"/>
</dbReference>
<keyword evidence="4" id="KW-1185">Reference proteome</keyword>
<feature type="region of interest" description="Disordered" evidence="1">
    <location>
        <begin position="29"/>
        <end position="82"/>
    </location>
</feature>
<sequence>MEQYKASIESVDNALNRLNQTLASYRLLSQQNAKAKAEEEARKQQQIEQAKQHAPPPPRDLPVPATAPPPPQAQAQAQQDPQAAARYFTTIEKIARDLRSTQNSQLINRARVGRVQEANARLRQDPYNLPLHLVLSRIYLVMGYPDLAAGVAYKALILSDALEDEAEEYHDEAADSLKATIQQQPLEERIQIIRRAMDAELQNQTPSELDPALDVEITLWMKEHYRLIIYRLLARSLLLCGCLRSAMTYAERGLEIYTQDAELTEILGLVLEAGDQLPNQPDEDSPMSDWPDHGFVRRERYPWNRYEPNRFEELNHINQLMLEASDKLEVRAIDLPSLTGTDPKGISRQLGVFAKQDIAPGEQLLCETSLLTANNKLQDALCDACSADLPELGTPGYDNVKGCEECEVVFCSEWCYQAAMDSYHPALCDKDVEAIAKDVEPFEAADALYSLLLLRALAMAEHQECHPLELDSIKYIWGDFSPIPAIGQILYTDLDSPDSCTIPRHLPFSFEHNIIRPLHMLEKMDVDIFATAHLYDTWVFNTLYAKFRGTASARLSGLGGRAIRGPEVSAVHPMWCLANHSCDPNVTWDWGGQIKFTARKERVQWRGKGGKMLTKSKAGIKKGEEVLNHYCDVDLPVRERREWARGALGGDCLCARCKFEARMLEAEEKDKEKGGGGGAGKKEGGSKE</sequence>
<dbReference type="PANTHER" id="PTHR12197">
    <property type="entry name" value="HISTONE-LYSINE N-METHYLTRANSFERASE SMYD"/>
    <property type="match status" value="1"/>
</dbReference>